<keyword evidence="5" id="KW-0997">Cell inner membrane</keyword>
<evidence type="ECO:0000256" key="1">
    <source>
        <dbReference type="ARBA" id="ARBA00004249"/>
    </source>
</evidence>
<keyword evidence="4" id="KW-1003">Cell membrane</keyword>
<dbReference type="RefSeq" id="WP_248340584.1">
    <property type="nucleotide sequence ID" value="NZ_AP025592.1"/>
</dbReference>
<evidence type="ECO:0000313" key="13">
    <source>
        <dbReference type="Proteomes" id="UP001162734"/>
    </source>
</evidence>
<protein>
    <submittedName>
        <fullName evidence="12">Protein TolR</fullName>
    </submittedName>
</protein>
<keyword evidence="6 10" id="KW-0812">Transmembrane</keyword>
<keyword evidence="8 11" id="KW-1133">Transmembrane helix</keyword>
<dbReference type="Gene3D" id="3.30.420.270">
    <property type="match status" value="1"/>
</dbReference>
<dbReference type="EMBL" id="AP025592">
    <property type="protein sequence ID" value="BDG09009.1"/>
    <property type="molecule type" value="Genomic_DNA"/>
</dbReference>
<comment type="subcellular location">
    <subcellularLocation>
        <location evidence="1">Cell inner membrane</location>
        <topology evidence="1">Single-pass type II membrane protein</topology>
    </subcellularLocation>
    <subcellularLocation>
        <location evidence="10">Cell membrane</location>
        <topology evidence="10">Single-pass type II membrane protein</topology>
    </subcellularLocation>
</comment>
<evidence type="ECO:0000256" key="9">
    <source>
        <dbReference type="ARBA" id="ARBA00023136"/>
    </source>
</evidence>
<sequence length="151" mass="15837">MALGTSGSGRQTLTEINVTPLVDVMLVLLIIFMVTAPLIQQGVEVKLPQAKAPPVKADEAALVLSVRSDKSIWLGEGKDAVQLTLPTLEEKLSANSRVAREKELYLMADRGLPYGFVVEVMAAVQRAGVQNLGMITSPAPGEEAGGSGAAP</sequence>
<dbReference type="InterPro" id="IPR003400">
    <property type="entry name" value="ExbD"/>
</dbReference>
<keyword evidence="3 10" id="KW-0813">Transport</keyword>
<reference evidence="13" key="1">
    <citation type="journal article" date="2022" name="Int. J. Syst. Evol. Microbiol.">
        <title>Anaeromyxobacter oryzae sp. nov., Anaeromyxobacter diazotrophicus sp. nov. and Anaeromyxobacter paludicola sp. nov., isolated from paddy soils.</title>
        <authorList>
            <person name="Itoh H."/>
            <person name="Xu Z."/>
            <person name="Mise K."/>
            <person name="Masuda Y."/>
            <person name="Ushijima N."/>
            <person name="Hayakawa C."/>
            <person name="Shiratori Y."/>
            <person name="Senoo K."/>
        </authorList>
    </citation>
    <scope>NUCLEOTIDE SEQUENCE [LARGE SCALE GENOMIC DNA]</scope>
    <source>
        <strain evidence="13">Red630</strain>
    </source>
</reference>
<accession>A0ABM7XB16</accession>
<evidence type="ECO:0000256" key="2">
    <source>
        <dbReference type="ARBA" id="ARBA00005811"/>
    </source>
</evidence>
<evidence type="ECO:0000256" key="6">
    <source>
        <dbReference type="ARBA" id="ARBA00022692"/>
    </source>
</evidence>
<comment type="similarity">
    <text evidence="2 10">Belongs to the ExbD/TolR family.</text>
</comment>
<evidence type="ECO:0000256" key="7">
    <source>
        <dbReference type="ARBA" id="ARBA00022927"/>
    </source>
</evidence>
<proteinExistence type="inferred from homology"/>
<dbReference type="PANTHER" id="PTHR30558">
    <property type="entry name" value="EXBD MEMBRANE COMPONENT OF PMF-DRIVEN MACROMOLECULE IMPORT SYSTEM"/>
    <property type="match status" value="1"/>
</dbReference>
<keyword evidence="9 11" id="KW-0472">Membrane</keyword>
<evidence type="ECO:0000256" key="4">
    <source>
        <dbReference type="ARBA" id="ARBA00022475"/>
    </source>
</evidence>
<evidence type="ECO:0000256" key="5">
    <source>
        <dbReference type="ARBA" id="ARBA00022519"/>
    </source>
</evidence>
<feature type="transmembrane region" description="Helical" evidence="11">
    <location>
        <begin position="20"/>
        <end position="39"/>
    </location>
</feature>
<evidence type="ECO:0000256" key="8">
    <source>
        <dbReference type="ARBA" id="ARBA00022989"/>
    </source>
</evidence>
<keyword evidence="7 10" id="KW-0653">Protein transport</keyword>
<gene>
    <name evidence="12" type="ORF">AMPC_21220</name>
</gene>
<organism evidence="12 13">
    <name type="scientific">Anaeromyxobacter paludicola</name>
    <dbReference type="NCBI Taxonomy" id="2918171"/>
    <lineage>
        <taxon>Bacteria</taxon>
        <taxon>Pseudomonadati</taxon>
        <taxon>Myxococcota</taxon>
        <taxon>Myxococcia</taxon>
        <taxon>Myxococcales</taxon>
        <taxon>Cystobacterineae</taxon>
        <taxon>Anaeromyxobacteraceae</taxon>
        <taxon>Anaeromyxobacter</taxon>
    </lineage>
</organism>
<evidence type="ECO:0000256" key="11">
    <source>
        <dbReference type="SAM" id="Phobius"/>
    </source>
</evidence>
<dbReference type="Pfam" id="PF02472">
    <property type="entry name" value="ExbD"/>
    <property type="match status" value="1"/>
</dbReference>
<dbReference type="PANTHER" id="PTHR30558:SF12">
    <property type="entry name" value="BIOPOLYMER TRANSPORT PROTEIN EXBD"/>
    <property type="match status" value="1"/>
</dbReference>
<evidence type="ECO:0000313" key="12">
    <source>
        <dbReference type="EMBL" id="BDG09009.1"/>
    </source>
</evidence>
<dbReference type="Proteomes" id="UP001162734">
    <property type="component" value="Chromosome"/>
</dbReference>
<evidence type="ECO:0000256" key="3">
    <source>
        <dbReference type="ARBA" id="ARBA00022448"/>
    </source>
</evidence>
<keyword evidence="13" id="KW-1185">Reference proteome</keyword>
<evidence type="ECO:0000256" key="10">
    <source>
        <dbReference type="RuleBase" id="RU003879"/>
    </source>
</evidence>
<name>A0ABM7XB16_9BACT</name>